<organism evidence="15 16">
    <name type="scientific">Paenibacillus campinasensis</name>
    <dbReference type="NCBI Taxonomy" id="66347"/>
    <lineage>
        <taxon>Bacteria</taxon>
        <taxon>Bacillati</taxon>
        <taxon>Bacillota</taxon>
        <taxon>Bacilli</taxon>
        <taxon>Bacillales</taxon>
        <taxon>Paenibacillaceae</taxon>
        <taxon>Paenibacillus</taxon>
    </lineage>
</organism>
<comment type="miscellaneous">
    <text evidence="9">Few gyrases are as efficient as E.coli at forming negative supercoils. Not all organisms have 2 type II topoisomerases; in organisms with a single type II topoisomerase this enzyme also has to decatenate newly replicated chromosomes.</text>
</comment>
<dbReference type="CDD" id="cd00187">
    <property type="entry name" value="TOP4c"/>
    <property type="match status" value="1"/>
</dbReference>
<evidence type="ECO:0000256" key="3">
    <source>
        <dbReference type="ARBA" id="ARBA00022490"/>
    </source>
</evidence>
<dbReference type="NCBIfam" id="TIGR01063">
    <property type="entry name" value="gyrA"/>
    <property type="match status" value="1"/>
</dbReference>
<keyword evidence="17" id="KW-1185">Reference proteome</keyword>
<comment type="caution">
    <text evidence="15">The sequence shown here is derived from an EMBL/GenBank/DDBJ whole genome shotgun (WGS) entry which is preliminary data.</text>
</comment>
<feature type="coiled-coil region" evidence="11">
    <location>
        <begin position="436"/>
        <end position="484"/>
    </location>
</feature>
<evidence type="ECO:0000313" key="17">
    <source>
        <dbReference type="Proteomes" id="UP000435177"/>
    </source>
</evidence>
<keyword evidence="5 9" id="KW-0067">ATP-binding</keyword>
<dbReference type="Gene3D" id="3.90.199.10">
    <property type="entry name" value="Topoisomerase II, domain 5"/>
    <property type="match status" value="1"/>
</dbReference>
<dbReference type="EMBL" id="NPBY01000059">
    <property type="protein sequence ID" value="PAD74049.1"/>
    <property type="molecule type" value="Genomic_DNA"/>
</dbReference>
<keyword evidence="8 9" id="KW-0413">Isomerase</keyword>
<dbReference type="FunFam" id="3.90.199.10:FF:000001">
    <property type="entry name" value="DNA gyrase subunit A"/>
    <property type="match status" value="1"/>
</dbReference>
<dbReference type="InterPro" id="IPR050220">
    <property type="entry name" value="Type_II_DNA_Topoisomerases"/>
</dbReference>
<dbReference type="GO" id="GO:0005524">
    <property type="term" value="F:ATP binding"/>
    <property type="evidence" value="ECO:0007669"/>
    <property type="project" value="UniProtKB-UniRule"/>
</dbReference>
<dbReference type="GO" id="GO:0009330">
    <property type="term" value="C:DNA topoisomerase type II (double strand cut, ATP-hydrolyzing) complex"/>
    <property type="evidence" value="ECO:0007669"/>
    <property type="project" value="TreeGrafter"/>
</dbReference>
<comment type="function">
    <text evidence="9">A type II topoisomerase that negatively supercoils closed circular double-stranded (ds) DNA in an ATP-dependent manner to modulate DNA topology and maintain chromosomes in an underwound state. Negative supercoiling favors strand separation, and DNA replication, transcription, recombination and repair, all of which involve strand separation. Also able to catalyze the interconversion of other topological isomers of dsDNA rings, including catenanes and knotted rings. Type II topoisomerases break and join 2 DNA strands simultaneously in an ATP-dependent manner.</text>
</comment>
<dbReference type="GO" id="GO:0034335">
    <property type="term" value="F:DNA negative supercoiling activity"/>
    <property type="evidence" value="ECO:0007669"/>
    <property type="project" value="UniProtKB-ARBA"/>
</dbReference>
<dbReference type="RefSeq" id="WP_095266640.1">
    <property type="nucleotide sequence ID" value="NZ_NPBY01000059.1"/>
</dbReference>
<keyword evidence="4 9" id="KW-0547">Nucleotide-binding</keyword>
<evidence type="ECO:0000256" key="6">
    <source>
        <dbReference type="ARBA" id="ARBA00023029"/>
    </source>
</evidence>
<dbReference type="Gene3D" id="2.120.10.90">
    <property type="entry name" value="DNA gyrase/topoisomerase IV, subunit A, C-terminal"/>
    <property type="match status" value="1"/>
</dbReference>
<dbReference type="InterPro" id="IPR005743">
    <property type="entry name" value="GyrA"/>
</dbReference>
<dbReference type="PANTHER" id="PTHR43493">
    <property type="entry name" value="DNA GYRASE/TOPOISOMERASE SUBUNIT A"/>
    <property type="match status" value="1"/>
</dbReference>
<feature type="active site" description="O-(5'-phospho-DNA)-tyrosine intermediate" evidence="9 10">
    <location>
        <position position="123"/>
    </location>
</feature>
<dbReference type="GO" id="GO:0003677">
    <property type="term" value="F:DNA binding"/>
    <property type="evidence" value="ECO:0007669"/>
    <property type="project" value="UniProtKB-UniRule"/>
</dbReference>
<dbReference type="EC" id="5.6.2.2" evidence="9"/>
<dbReference type="Proteomes" id="UP000215596">
    <property type="component" value="Unassembled WGS sequence"/>
</dbReference>
<evidence type="ECO:0000256" key="5">
    <source>
        <dbReference type="ARBA" id="ARBA00022840"/>
    </source>
</evidence>
<name>A0A268ELQ4_9BACL</name>
<evidence type="ECO:0000256" key="8">
    <source>
        <dbReference type="ARBA" id="ARBA00023235"/>
    </source>
</evidence>
<accession>A0A268ELQ4</accession>
<evidence type="ECO:0000313" key="16">
    <source>
        <dbReference type="Proteomes" id="UP000215596"/>
    </source>
</evidence>
<dbReference type="Gene3D" id="1.10.268.10">
    <property type="entry name" value="Topoisomerase, domain 3"/>
    <property type="match status" value="1"/>
</dbReference>
<keyword evidence="11" id="KW-0175">Coiled coil</keyword>
<sequence length="830" mass="93555">MAEENFSQIKDRDIGEEMRESFMDYAMSIIVSRALPDVRDGMKPVHRRILYAMSELGMAPDKPYKKSARIVGEVIGKYHPHGDSAVYESMVRMAQDFSMRYMLVDGHGNFGSIDGDMAAAMRYTEARLSKIAMEMLRDINKETIDFAPNYDGEEHEPVVLPARFPNLLVNGVSGIAVGMATNIPPHNLGEVIDGVQAMIRNPDITPMELMEYIQGPDFPTAGYILGREGIRQAYRTGRGSVTMRAKATIEENNNKARIVVHEIPYQVNKARLVEKIAELVREKRIDGITDLRDESDRNGMRIVIELRRDVNPNVVLNNLYKHTAMQSNFGINMLAIVNNEPKILNLRDVLHYYLEHQVSVIRRRTEFELKKAEARAHILEGLRIALDHLDEVIALIRGSQTTEAARDGLMERFGLSQEQAQAILDMRLQRLTGLEREKIESEYQELLLRIAELREILSNEQLVLQIINDELQEIKERFADERRTEITVGEDSILDEDLIPREEVVITITHTGYVKRLPVNTYRSQKRGGRGVVGMETKSEDFVEHLFVTNSHHYLMFFTDKGKAYRLKAYEIPELSRTARGTPIINLIQIEQGETVNAVIPVESFDMDKFLFFATRQGVVKKTPLEDYVNIRKGGLIAINLREDDSLIDVKLTDGQQEIIMGTAHGMSIRFEESDVRSMGRSATGVKGITLDEGDSVIGMDVVDPELDILIVTTKGYGKRTPAGDYRVQTRGGKGIKTISITEKNGPVVALKVVKSEQDLMIITATGTLIRTSIEGISSMGRYAQGVKLINIREDDSVGTVCHADKSDEPDHEDEDGGDHHDEMETPESE</sequence>
<dbReference type="OrthoDB" id="9806486at2"/>
<keyword evidence="6 9" id="KW-0799">Topoisomerase</keyword>
<comment type="subcellular location">
    <subcellularLocation>
        <location evidence="9">Cytoplasm</location>
    </subcellularLocation>
</comment>
<dbReference type="InterPro" id="IPR013760">
    <property type="entry name" value="Topo_IIA-like_dom_sf"/>
</dbReference>
<evidence type="ECO:0000256" key="7">
    <source>
        <dbReference type="ARBA" id="ARBA00023125"/>
    </source>
</evidence>
<dbReference type="FunFam" id="2.120.10.90:FF:000004">
    <property type="entry name" value="DNA gyrase subunit A"/>
    <property type="match status" value="1"/>
</dbReference>
<dbReference type="SUPFAM" id="SSF101904">
    <property type="entry name" value="GyrA/ParC C-terminal domain-like"/>
    <property type="match status" value="1"/>
</dbReference>
<dbReference type="GO" id="GO:0005737">
    <property type="term" value="C:cytoplasm"/>
    <property type="evidence" value="ECO:0007669"/>
    <property type="project" value="UniProtKB-SubCell"/>
</dbReference>
<dbReference type="InterPro" id="IPR002205">
    <property type="entry name" value="Topo_IIA_dom_A"/>
</dbReference>
<dbReference type="HAMAP" id="MF_01897">
    <property type="entry name" value="GyrA"/>
    <property type="match status" value="1"/>
</dbReference>
<dbReference type="SUPFAM" id="SSF56719">
    <property type="entry name" value="Type II DNA topoisomerase"/>
    <property type="match status" value="1"/>
</dbReference>
<feature type="domain" description="Topo IIA-type catalytic" evidence="13">
    <location>
        <begin position="35"/>
        <end position="498"/>
    </location>
</feature>
<dbReference type="InterPro" id="IPR013757">
    <property type="entry name" value="Topo_IIA_A_a_sf"/>
</dbReference>
<dbReference type="GO" id="GO:0005694">
    <property type="term" value="C:chromosome"/>
    <property type="evidence" value="ECO:0007669"/>
    <property type="project" value="InterPro"/>
</dbReference>
<comment type="subunit">
    <text evidence="9">Heterotetramer, composed of two GyrA and two GyrB chains. In the heterotetramer, GyrA contains the active site tyrosine that forms a transient covalent intermediate with DNA, while GyrB binds cofactors and catalyzes ATP hydrolysis.</text>
</comment>
<evidence type="ECO:0000256" key="12">
    <source>
        <dbReference type="SAM" id="MobiDB-lite"/>
    </source>
</evidence>
<dbReference type="Gene3D" id="3.30.1360.40">
    <property type="match status" value="1"/>
</dbReference>
<dbReference type="Pfam" id="PF03989">
    <property type="entry name" value="DNA_gyraseA_C"/>
    <property type="match status" value="6"/>
</dbReference>
<reference evidence="14 17" key="2">
    <citation type="submission" date="2019-11" db="EMBL/GenBank/DDBJ databases">
        <title>Draft genome sequences of five Paenibacillus species of dairy origin.</title>
        <authorList>
            <person name="Olajide A.M."/>
            <person name="Chen S."/>
            <person name="Lapointe G."/>
        </authorList>
    </citation>
    <scope>NUCLEOTIDE SEQUENCE [LARGE SCALE GENOMIC DNA]</scope>
    <source>
        <strain evidence="14 17">3CS1</strain>
    </source>
</reference>
<dbReference type="GO" id="GO:0006261">
    <property type="term" value="P:DNA-templated DNA replication"/>
    <property type="evidence" value="ECO:0007669"/>
    <property type="project" value="UniProtKB-UniRule"/>
</dbReference>
<evidence type="ECO:0000256" key="1">
    <source>
        <dbReference type="ARBA" id="ARBA00000185"/>
    </source>
</evidence>
<proteinExistence type="inferred from homology"/>
<comment type="catalytic activity">
    <reaction evidence="1 9 10">
        <text>ATP-dependent breakage, passage and rejoining of double-stranded DNA.</text>
        <dbReference type="EC" id="5.6.2.2"/>
    </reaction>
</comment>
<dbReference type="InterPro" id="IPR035516">
    <property type="entry name" value="Gyrase/topoIV_suA_C"/>
</dbReference>
<evidence type="ECO:0000256" key="10">
    <source>
        <dbReference type="PROSITE-ProRule" id="PRU01384"/>
    </source>
</evidence>
<evidence type="ECO:0000256" key="11">
    <source>
        <dbReference type="SAM" id="Coils"/>
    </source>
</evidence>
<dbReference type="Proteomes" id="UP000435177">
    <property type="component" value="Unassembled WGS sequence"/>
</dbReference>
<dbReference type="AlphaFoldDB" id="A0A268ELQ4"/>
<feature type="region of interest" description="Disordered" evidence="12">
    <location>
        <begin position="800"/>
        <end position="830"/>
    </location>
</feature>
<dbReference type="NCBIfam" id="NF004043">
    <property type="entry name" value="PRK05560.1"/>
    <property type="match status" value="1"/>
</dbReference>
<reference evidence="15 16" key="1">
    <citation type="submission" date="2017-07" db="EMBL/GenBank/DDBJ databases">
        <title>Isolation and whole genome analysis of endospore-forming bacteria from heroin.</title>
        <authorList>
            <person name="Kalinowski J."/>
            <person name="Ahrens B."/>
            <person name="Al-Dilaimi A."/>
            <person name="Winkler A."/>
            <person name="Wibberg D."/>
            <person name="Schleenbecker U."/>
            <person name="Ruckert C."/>
            <person name="Wolfel R."/>
            <person name="Grass G."/>
        </authorList>
    </citation>
    <scope>NUCLEOTIDE SEQUENCE [LARGE SCALE GENOMIC DNA]</scope>
    <source>
        <strain evidence="15 16">7537-G1</strain>
    </source>
</reference>
<dbReference type="GO" id="GO:0006265">
    <property type="term" value="P:DNA topological change"/>
    <property type="evidence" value="ECO:0007669"/>
    <property type="project" value="UniProtKB-UniRule"/>
</dbReference>
<dbReference type="PROSITE" id="PS52040">
    <property type="entry name" value="TOPO_IIA"/>
    <property type="match status" value="1"/>
</dbReference>
<dbReference type="PANTHER" id="PTHR43493:SF5">
    <property type="entry name" value="DNA GYRASE SUBUNIT A, CHLOROPLASTIC_MITOCHONDRIAL"/>
    <property type="match status" value="1"/>
</dbReference>
<dbReference type="InterPro" id="IPR013758">
    <property type="entry name" value="Topo_IIA_A/C_ab"/>
</dbReference>
<feature type="short sequence motif" description="GyrA-box" evidence="9">
    <location>
        <begin position="525"/>
        <end position="531"/>
    </location>
</feature>
<dbReference type="InterPro" id="IPR006691">
    <property type="entry name" value="GyrA/parC_rep"/>
</dbReference>
<dbReference type="SMART" id="SM00434">
    <property type="entry name" value="TOP4c"/>
    <property type="match status" value="1"/>
</dbReference>
<comment type="similarity">
    <text evidence="2 9">Belongs to the type II topoisomerase GyrA/ParC subunit family.</text>
</comment>
<keyword evidence="3 9" id="KW-0963">Cytoplasm</keyword>
<evidence type="ECO:0000313" key="14">
    <source>
        <dbReference type="EMBL" id="MUG68591.1"/>
    </source>
</evidence>
<gene>
    <name evidence="9 14" type="primary">gyrA</name>
    <name evidence="15" type="ORF">CHH67_18230</name>
    <name evidence="14" type="ORF">GNP94_21705</name>
</gene>
<dbReference type="EMBL" id="WOAA01000030">
    <property type="protein sequence ID" value="MUG68591.1"/>
    <property type="molecule type" value="Genomic_DNA"/>
</dbReference>
<dbReference type="NCBIfam" id="NF004044">
    <property type="entry name" value="PRK05561.1"/>
    <property type="match status" value="1"/>
</dbReference>
<evidence type="ECO:0000256" key="2">
    <source>
        <dbReference type="ARBA" id="ARBA00008263"/>
    </source>
</evidence>
<evidence type="ECO:0000259" key="13">
    <source>
        <dbReference type="PROSITE" id="PS52040"/>
    </source>
</evidence>
<keyword evidence="7 9" id="KW-0238">DNA-binding</keyword>
<evidence type="ECO:0000313" key="15">
    <source>
        <dbReference type="EMBL" id="PAD74049.1"/>
    </source>
</evidence>
<dbReference type="Pfam" id="PF00521">
    <property type="entry name" value="DNA_topoisoIV"/>
    <property type="match status" value="1"/>
</dbReference>
<evidence type="ECO:0000256" key="9">
    <source>
        <dbReference type="HAMAP-Rule" id="MF_01897"/>
    </source>
</evidence>
<dbReference type="FunFam" id="1.10.268.10:FF:000001">
    <property type="entry name" value="DNA gyrase subunit A"/>
    <property type="match status" value="1"/>
</dbReference>
<dbReference type="FunFam" id="3.30.1360.40:FF:000002">
    <property type="entry name" value="DNA gyrase subunit A"/>
    <property type="match status" value="1"/>
</dbReference>
<protein>
    <recommendedName>
        <fullName evidence="9">DNA gyrase subunit A</fullName>
        <ecNumber evidence="9">5.6.2.2</ecNumber>
    </recommendedName>
</protein>
<evidence type="ECO:0000256" key="4">
    <source>
        <dbReference type="ARBA" id="ARBA00022741"/>
    </source>
</evidence>